<keyword evidence="4" id="KW-0804">Transcription</keyword>
<name>A0ABW5TUJ4_9SPHI</name>
<dbReference type="Proteomes" id="UP001597546">
    <property type="component" value="Unassembled WGS sequence"/>
</dbReference>
<dbReference type="PANTHER" id="PTHR43133">
    <property type="entry name" value="RNA POLYMERASE ECF-TYPE SIGMA FACTO"/>
    <property type="match status" value="1"/>
</dbReference>
<dbReference type="InterPro" id="IPR014284">
    <property type="entry name" value="RNA_pol_sigma-70_dom"/>
</dbReference>
<organism evidence="7 8">
    <name type="scientific">Pedobacter alpinus</name>
    <dbReference type="NCBI Taxonomy" id="1590643"/>
    <lineage>
        <taxon>Bacteria</taxon>
        <taxon>Pseudomonadati</taxon>
        <taxon>Bacteroidota</taxon>
        <taxon>Sphingobacteriia</taxon>
        <taxon>Sphingobacteriales</taxon>
        <taxon>Sphingobacteriaceae</taxon>
        <taxon>Pedobacter</taxon>
    </lineage>
</organism>
<keyword evidence="8" id="KW-1185">Reference proteome</keyword>
<dbReference type="Pfam" id="PF08281">
    <property type="entry name" value="Sigma70_r4_2"/>
    <property type="match status" value="1"/>
</dbReference>
<dbReference type="InterPro" id="IPR039425">
    <property type="entry name" value="RNA_pol_sigma-70-like"/>
</dbReference>
<evidence type="ECO:0000313" key="8">
    <source>
        <dbReference type="Proteomes" id="UP001597546"/>
    </source>
</evidence>
<comment type="similarity">
    <text evidence="1">Belongs to the sigma-70 factor family. ECF subfamily.</text>
</comment>
<feature type="domain" description="RNA polymerase sigma-70 region 2" evidence="5">
    <location>
        <begin position="27"/>
        <end position="92"/>
    </location>
</feature>
<comment type="caution">
    <text evidence="7">The sequence shown here is derived from an EMBL/GenBank/DDBJ whole genome shotgun (WGS) entry which is preliminary data.</text>
</comment>
<dbReference type="InterPro" id="IPR013249">
    <property type="entry name" value="RNA_pol_sigma70_r4_t2"/>
</dbReference>
<dbReference type="SUPFAM" id="SSF88659">
    <property type="entry name" value="Sigma3 and sigma4 domains of RNA polymerase sigma factors"/>
    <property type="match status" value="1"/>
</dbReference>
<evidence type="ECO:0000259" key="6">
    <source>
        <dbReference type="Pfam" id="PF08281"/>
    </source>
</evidence>
<dbReference type="PANTHER" id="PTHR43133:SF46">
    <property type="entry name" value="RNA POLYMERASE SIGMA-70 FACTOR ECF SUBFAMILY"/>
    <property type="match status" value="1"/>
</dbReference>
<reference evidence="8" key="1">
    <citation type="journal article" date="2019" name="Int. J. Syst. Evol. Microbiol.">
        <title>The Global Catalogue of Microorganisms (GCM) 10K type strain sequencing project: providing services to taxonomists for standard genome sequencing and annotation.</title>
        <authorList>
            <consortium name="The Broad Institute Genomics Platform"/>
            <consortium name="The Broad Institute Genome Sequencing Center for Infectious Disease"/>
            <person name="Wu L."/>
            <person name="Ma J."/>
        </authorList>
    </citation>
    <scope>NUCLEOTIDE SEQUENCE [LARGE SCALE GENOMIC DNA]</scope>
    <source>
        <strain evidence="8">KCTC 42456</strain>
    </source>
</reference>
<accession>A0ABW5TUJ4</accession>
<dbReference type="InterPro" id="IPR036388">
    <property type="entry name" value="WH-like_DNA-bd_sf"/>
</dbReference>
<keyword evidence="3" id="KW-0731">Sigma factor</keyword>
<protein>
    <submittedName>
        <fullName evidence="7">RNA polymerase sigma factor</fullName>
    </submittedName>
</protein>
<dbReference type="Gene3D" id="1.10.10.10">
    <property type="entry name" value="Winged helix-like DNA-binding domain superfamily/Winged helix DNA-binding domain"/>
    <property type="match status" value="1"/>
</dbReference>
<dbReference type="NCBIfam" id="TIGR02937">
    <property type="entry name" value="sigma70-ECF"/>
    <property type="match status" value="1"/>
</dbReference>
<dbReference type="Gene3D" id="1.10.1740.10">
    <property type="match status" value="1"/>
</dbReference>
<dbReference type="InterPro" id="IPR013325">
    <property type="entry name" value="RNA_pol_sigma_r2"/>
</dbReference>
<evidence type="ECO:0000256" key="3">
    <source>
        <dbReference type="ARBA" id="ARBA00023082"/>
    </source>
</evidence>
<evidence type="ECO:0000313" key="7">
    <source>
        <dbReference type="EMBL" id="MFD2732185.1"/>
    </source>
</evidence>
<evidence type="ECO:0000259" key="5">
    <source>
        <dbReference type="Pfam" id="PF04542"/>
    </source>
</evidence>
<evidence type="ECO:0000256" key="1">
    <source>
        <dbReference type="ARBA" id="ARBA00010641"/>
    </source>
</evidence>
<gene>
    <name evidence="7" type="ORF">ACFSSE_10770</name>
</gene>
<proteinExistence type="inferred from homology"/>
<evidence type="ECO:0000256" key="4">
    <source>
        <dbReference type="ARBA" id="ARBA00023163"/>
    </source>
</evidence>
<dbReference type="SUPFAM" id="SSF88946">
    <property type="entry name" value="Sigma2 domain of RNA polymerase sigma factors"/>
    <property type="match status" value="1"/>
</dbReference>
<dbReference type="RefSeq" id="WP_379045258.1">
    <property type="nucleotide sequence ID" value="NZ_JBHSKW010000052.1"/>
</dbReference>
<dbReference type="InterPro" id="IPR013324">
    <property type="entry name" value="RNA_pol_sigma_r3/r4-like"/>
</dbReference>
<dbReference type="Pfam" id="PF04542">
    <property type="entry name" value="Sigma70_r2"/>
    <property type="match status" value="1"/>
</dbReference>
<feature type="domain" description="RNA polymerase sigma factor 70 region 4 type 2" evidence="6">
    <location>
        <begin position="125"/>
        <end position="173"/>
    </location>
</feature>
<evidence type="ECO:0000256" key="2">
    <source>
        <dbReference type="ARBA" id="ARBA00023015"/>
    </source>
</evidence>
<keyword evidence="2" id="KW-0805">Transcription regulation</keyword>
<dbReference type="EMBL" id="JBHULV010000035">
    <property type="protein sequence ID" value="MFD2732185.1"/>
    <property type="molecule type" value="Genomic_DNA"/>
</dbReference>
<dbReference type="InterPro" id="IPR007627">
    <property type="entry name" value="RNA_pol_sigma70_r2"/>
</dbReference>
<sequence>METFILTDQDLLSLVKNGEPYAFEVIFERYWDKLFKTAAARVNNVDDAKDIVQELLISFWNRREKLKIQTTIENYLFGALKLKIISHFRSERVSEISLEDAAERLSILEDSVTDVEDYLELENVLEEALILMPETLRRIYILRCDNVPVKEIALKLGLADQTVKNYIAEVIRRLRTVITEKYPEKHLTYLLVLMHLLNK</sequence>